<evidence type="ECO:0000256" key="2">
    <source>
        <dbReference type="ARBA" id="ARBA00004664"/>
    </source>
</evidence>
<keyword evidence="8 9" id="KW-0413">Isomerase</keyword>
<evidence type="ECO:0000259" key="10">
    <source>
        <dbReference type="Pfam" id="PF00697"/>
    </source>
</evidence>
<dbReference type="OrthoDB" id="9796196at2"/>
<dbReference type="UniPathway" id="UPA00035">
    <property type="reaction ID" value="UER00042"/>
</dbReference>
<evidence type="ECO:0000256" key="1">
    <source>
        <dbReference type="ARBA" id="ARBA00001164"/>
    </source>
</evidence>
<evidence type="ECO:0000256" key="5">
    <source>
        <dbReference type="ARBA" id="ARBA00022605"/>
    </source>
</evidence>
<dbReference type="PANTHER" id="PTHR42894">
    <property type="entry name" value="N-(5'-PHOSPHORIBOSYL)ANTHRANILATE ISOMERASE"/>
    <property type="match status" value="1"/>
</dbReference>
<dbReference type="InterPro" id="IPR011060">
    <property type="entry name" value="RibuloseP-bd_barrel"/>
</dbReference>
<proteinExistence type="inferred from homology"/>
<evidence type="ECO:0000256" key="9">
    <source>
        <dbReference type="HAMAP-Rule" id="MF_00135"/>
    </source>
</evidence>
<organism evidence="11 13">
    <name type="scientific">Roseomonas mucosa</name>
    <dbReference type="NCBI Taxonomy" id="207340"/>
    <lineage>
        <taxon>Bacteria</taxon>
        <taxon>Pseudomonadati</taxon>
        <taxon>Pseudomonadota</taxon>
        <taxon>Alphaproteobacteria</taxon>
        <taxon>Acetobacterales</taxon>
        <taxon>Roseomonadaceae</taxon>
        <taxon>Roseomonas</taxon>
    </lineage>
</organism>
<dbReference type="HAMAP" id="MF_00135">
    <property type="entry name" value="PRAI"/>
    <property type="match status" value="1"/>
</dbReference>
<dbReference type="GO" id="GO:0000162">
    <property type="term" value="P:L-tryptophan biosynthetic process"/>
    <property type="evidence" value="ECO:0007669"/>
    <property type="project" value="UniProtKB-UniRule"/>
</dbReference>
<dbReference type="Pfam" id="PF00697">
    <property type="entry name" value="PRAI"/>
    <property type="match status" value="1"/>
</dbReference>
<dbReference type="InterPro" id="IPR001240">
    <property type="entry name" value="PRAI_dom"/>
</dbReference>
<evidence type="ECO:0000313" key="14">
    <source>
        <dbReference type="Proteomes" id="UP000254919"/>
    </source>
</evidence>
<dbReference type="InterPro" id="IPR044643">
    <property type="entry name" value="TrpF_fam"/>
</dbReference>
<dbReference type="NCBIfam" id="NF002295">
    <property type="entry name" value="PRK01222.1-1"/>
    <property type="match status" value="1"/>
</dbReference>
<evidence type="ECO:0000256" key="6">
    <source>
        <dbReference type="ARBA" id="ARBA00022822"/>
    </source>
</evidence>
<evidence type="ECO:0000256" key="7">
    <source>
        <dbReference type="ARBA" id="ARBA00023141"/>
    </source>
</evidence>
<dbReference type="GO" id="GO:0004640">
    <property type="term" value="F:phosphoribosylanthranilate isomerase activity"/>
    <property type="evidence" value="ECO:0007669"/>
    <property type="project" value="UniProtKB-UniRule"/>
</dbReference>
<dbReference type="EMBL" id="LLWF02000015">
    <property type="protein sequence ID" value="ONH83903.1"/>
    <property type="molecule type" value="Genomic_DNA"/>
</dbReference>
<reference evidence="12 14" key="2">
    <citation type="submission" date="2018-06" db="EMBL/GenBank/DDBJ databases">
        <authorList>
            <consortium name="Pathogen Informatics"/>
            <person name="Doyle S."/>
        </authorList>
    </citation>
    <scope>NUCLEOTIDE SEQUENCE [LARGE SCALE GENOMIC DNA]</scope>
    <source>
        <strain evidence="12 14">NCTC13291</strain>
    </source>
</reference>
<comment type="similarity">
    <text evidence="9">Belongs to the TrpF family.</text>
</comment>
<evidence type="ECO:0000313" key="13">
    <source>
        <dbReference type="Proteomes" id="UP000054844"/>
    </source>
</evidence>
<feature type="domain" description="N-(5'phosphoribosyl) anthranilate isomerase (PRAI)" evidence="10">
    <location>
        <begin position="4"/>
        <end position="211"/>
    </location>
</feature>
<dbReference type="PANTHER" id="PTHR42894:SF1">
    <property type="entry name" value="N-(5'-PHOSPHORIBOSYL)ANTHRANILATE ISOMERASE"/>
    <property type="match status" value="1"/>
</dbReference>
<keyword evidence="6 9" id="KW-0822">Tryptophan biosynthesis</keyword>
<evidence type="ECO:0000256" key="4">
    <source>
        <dbReference type="ARBA" id="ARBA00022272"/>
    </source>
</evidence>
<evidence type="ECO:0000313" key="11">
    <source>
        <dbReference type="EMBL" id="ONH83903.1"/>
    </source>
</evidence>
<comment type="pathway">
    <text evidence="2 9">Amino-acid biosynthesis; L-tryptophan biosynthesis; L-tryptophan from chorismate: step 3/5.</text>
</comment>
<dbReference type="SUPFAM" id="SSF51366">
    <property type="entry name" value="Ribulose-phoshate binding barrel"/>
    <property type="match status" value="1"/>
</dbReference>
<gene>
    <name evidence="9 12" type="primary">trpF</name>
    <name evidence="11" type="ORF">APZ41_006830</name>
    <name evidence="12" type="ORF">NCTC13291_01533</name>
</gene>
<dbReference type="RefSeq" id="WP_019462922.1">
    <property type="nucleotide sequence ID" value="NZ_AP031462.1"/>
</dbReference>
<dbReference type="AlphaFoldDB" id="A0A1S8D6C5"/>
<dbReference type="Proteomes" id="UP000254919">
    <property type="component" value="Unassembled WGS sequence"/>
</dbReference>
<evidence type="ECO:0000256" key="8">
    <source>
        <dbReference type="ARBA" id="ARBA00023235"/>
    </source>
</evidence>
<dbReference type="Gene3D" id="3.20.20.70">
    <property type="entry name" value="Aldolase class I"/>
    <property type="match status" value="1"/>
</dbReference>
<evidence type="ECO:0000256" key="3">
    <source>
        <dbReference type="ARBA" id="ARBA00012572"/>
    </source>
</evidence>
<name>A0A1S8D6C5_9PROT</name>
<dbReference type="Proteomes" id="UP000054844">
    <property type="component" value="Unassembled WGS sequence"/>
</dbReference>
<keyword evidence="7 9" id="KW-0057">Aromatic amino acid biosynthesis</keyword>
<keyword evidence="5 9" id="KW-0028">Amino-acid biosynthesis</keyword>
<evidence type="ECO:0000313" key="12">
    <source>
        <dbReference type="EMBL" id="SUE39843.1"/>
    </source>
</evidence>
<dbReference type="STRING" id="207340.APZ41_006830"/>
<dbReference type="EC" id="5.3.1.24" evidence="3 9"/>
<comment type="catalytic activity">
    <reaction evidence="1 9">
        <text>N-(5-phospho-beta-D-ribosyl)anthranilate = 1-(2-carboxyphenylamino)-1-deoxy-D-ribulose 5-phosphate</text>
        <dbReference type="Rhea" id="RHEA:21540"/>
        <dbReference type="ChEBI" id="CHEBI:18277"/>
        <dbReference type="ChEBI" id="CHEBI:58613"/>
        <dbReference type="EC" id="5.3.1.24"/>
    </reaction>
</comment>
<dbReference type="InterPro" id="IPR013785">
    <property type="entry name" value="Aldolase_TIM"/>
</dbReference>
<protein>
    <recommendedName>
        <fullName evidence="4 9">N-(5'-phosphoribosyl)anthranilate isomerase</fullName>
        <shortName evidence="9">PRAI</shortName>
        <ecNumber evidence="3 9">5.3.1.24</ecNumber>
    </recommendedName>
</protein>
<dbReference type="CDD" id="cd00405">
    <property type="entry name" value="PRAI"/>
    <property type="match status" value="1"/>
</dbReference>
<accession>A0A1S8D6C5</accession>
<sequence>MTLVKVCGINDPAAMAAVREARAEMLGFVFFPPSPRAISPERAAELSALAPAAAEGGPLRVGLFVDPSEEAVAAVLAAVPLDMLQLHGAETPERCAALRARFGLPVMKALGIAVPEDLAALAGYAPVVDRFLLDAKPPAGATLPGGNAVTFDWRLLAGRDIPRPWLLAGGLTQGNVAAAVRQAGAPGVDLSSGVERARGVKDPALIAAFVQTVREGGRAG</sequence>
<reference evidence="11 13" key="1">
    <citation type="submission" date="2016-12" db="EMBL/GenBank/DDBJ databases">
        <title>Draft genome sequence of Roseomonas mucosa strain AU37, isolated from a peripheral intravenous catheter.</title>
        <authorList>
            <person name="Choudhury M.A."/>
            <person name="Sidjabat H.E."/>
            <person name="Wailan A.M."/>
            <person name="Zhang L."/>
            <person name="Marsh N.M."/>
            <person name="Rickard C.M."/>
            <person name="Davies M."/>
            <person name="Mcmillan D.J."/>
        </authorList>
    </citation>
    <scope>NUCLEOTIDE SEQUENCE [LARGE SCALE GENOMIC DNA]</scope>
    <source>
        <strain evidence="11 13">SAVE376</strain>
    </source>
</reference>
<dbReference type="GeneID" id="99632582"/>
<keyword evidence="13" id="KW-1185">Reference proteome</keyword>
<dbReference type="EMBL" id="UGVN01000001">
    <property type="protein sequence ID" value="SUE39843.1"/>
    <property type="molecule type" value="Genomic_DNA"/>
</dbReference>